<sequence length="73" mass="8211">DSTIEVAQDRTIDPALLFQRFLIMSKTEQFSLEDVMSYELCSLPAALFEGKEIFRKANKPQLAQAVTVSSKKS</sequence>
<dbReference type="Proteomes" id="UP001479290">
    <property type="component" value="Unassembled WGS sequence"/>
</dbReference>
<gene>
    <name evidence="1" type="ORF">ABG768_022787</name>
</gene>
<reference evidence="1 2" key="1">
    <citation type="submission" date="2024-05" db="EMBL/GenBank/DDBJ databases">
        <title>A high-quality chromosomal-level genome assembly of Topmouth culter (Culter alburnus).</title>
        <authorList>
            <person name="Zhao H."/>
        </authorList>
    </citation>
    <scope>NUCLEOTIDE SEQUENCE [LARGE SCALE GENOMIC DNA]</scope>
    <source>
        <strain evidence="1">CATC2023</strain>
        <tissue evidence="1">Muscle</tissue>
    </source>
</reference>
<accession>A0AAW2APX4</accession>
<evidence type="ECO:0000313" key="1">
    <source>
        <dbReference type="EMBL" id="KAK9974710.1"/>
    </source>
</evidence>
<dbReference type="EMBL" id="JAWDJR010000005">
    <property type="protein sequence ID" value="KAK9974710.1"/>
    <property type="molecule type" value="Genomic_DNA"/>
</dbReference>
<organism evidence="1 2">
    <name type="scientific">Culter alburnus</name>
    <name type="common">Topmouth culter</name>
    <dbReference type="NCBI Taxonomy" id="194366"/>
    <lineage>
        <taxon>Eukaryota</taxon>
        <taxon>Metazoa</taxon>
        <taxon>Chordata</taxon>
        <taxon>Craniata</taxon>
        <taxon>Vertebrata</taxon>
        <taxon>Euteleostomi</taxon>
        <taxon>Actinopterygii</taxon>
        <taxon>Neopterygii</taxon>
        <taxon>Teleostei</taxon>
        <taxon>Ostariophysi</taxon>
        <taxon>Cypriniformes</taxon>
        <taxon>Xenocyprididae</taxon>
        <taxon>Xenocypridinae</taxon>
        <taxon>Culter</taxon>
    </lineage>
</organism>
<name>A0AAW2APX4_CULAL</name>
<protein>
    <submittedName>
        <fullName evidence="1">Uncharacterized protein</fullName>
    </submittedName>
</protein>
<comment type="caution">
    <text evidence="1">The sequence shown here is derived from an EMBL/GenBank/DDBJ whole genome shotgun (WGS) entry which is preliminary data.</text>
</comment>
<keyword evidence="2" id="KW-1185">Reference proteome</keyword>
<evidence type="ECO:0000313" key="2">
    <source>
        <dbReference type="Proteomes" id="UP001479290"/>
    </source>
</evidence>
<proteinExistence type="predicted"/>
<dbReference type="AlphaFoldDB" id="A0AAW2APX4"/>
<feature type="non-terminal residue" evidence="1">
    <location>
        <position position="1"/>
    </location>
</feature>